<evidence type="ECO:0008006" key="3">
    <source>
        <dbReference type="Google" id="ProtNLM"/>
    </source>
</evidence>
<sequence length="173" mass="19508">MSECKPTSTTLVPKEQLAIATQDKIEKLNLLKVSYRSAIGNINYLSMATRPDLSFAVSSLSQYLENPAIKHWHDFLHVLHYLKGSSKIGLRYKKDGAQGISAWSDVYWGNCCSTRRSVTGYLAAFNNILVLWKTRKKPVVLISSAEAEYKALCDLTSELLLLKNGALRQEYYN</sequence>
<keyword evidence="2" id="KW-1185">Reference proteome</keyword>
<evidence type="ECO:0000313" key="1">
    <source>
        <dbReference type="EMBL" id="MBW0471571.1"/>
    </source>
</evidence>
<dbReference type="PANTHER" id="PTHR11439:SF463">
    <property type="entry name" value="REVERSE TRANSCRIPTASE TY1_COPIA-TYPE DOMAIN-CONTAINING PROTEIN"/>
    <property type="match status" value="1"/>
</dbReference>
<dbReference type="OrthoDB" id="1296755at2759"/>
<dbReference type="CDD" id="cd09272">
    <property type="entry name" value="RNase_HI_RT_Ty1"/>
    <property type="match status" value="1"/>
</dbReference>
<dbReference type="PANTHER" id="PTHR11439">
    <property type="entry name" value="GAG-POL-RELATED RETROTRANSPOSON"/>
    <property type="match status" value="1"/>
</dbReference>
<organism evidence="1 2">
    <name type="scientific">Austropuccinia psidii MF-1</name>
    <dbReference type="NCBI Taxonomy" id="1389203"/>
    <lineage>
        <taxon>Eukaryota</taxon>
        <taxon>Fungi</taxon>
        <taxon>Dikarya</taxon>
        <taxon>Basidiomycota</taxon>
        <taxon>Pucciniomycotina</taxon>
        <taxon>Pucciniomycetes</taxon>
        <taxon>Pucciniales</taxon>
        <taxon>Sphaerophragmiaceae</taxon>
        <taxon>Austropuccinia</taxon>
    </lineage>
</organism>
<evidence type="ECO:0000313" key="2">
    <source>
        <dbReference type="Proteomes" id="UP000765509"/>
    </source>
</evidence>
<gene>
    <name evidence="1" type="ORF">O181_011286</name>
</gene>
<accession>A0A9Q3BSJ9</accession>
<dbReference type="AlphaFoldDB" id="A0A9Q3BSJ9"/>
<comment type="caution">
    <text evidence="1">The sequence shown here is derived from an EMBL/GenBank/DDBJ whole genome shotgun (WGS) entry which is preliminary data.</text>
</comment>
<dbReference type="EMBL" id="AVOT02002804">
    <property type="protein sequence ID" value="MBW0471571.1"/>
    <property type="molecule type" value="Genomic_DNA"/>
</dbReference>
<reference evidence="1" key="1">
    <citation type="submission" date="2021-03" db="EMBL/GenBank/DDBJ databases">
        <title>Draft genome sequence of rust myrtle Austropuccinia psidii MF-1, a brazilian biotype.</title>
        <authorList>
            <person name="Quecine M.C."/>
            <person name="Pachon D.M.R."/>
            <person name="Bonatelli M.L."/>
            <person name="Correr F.H."/>
            <person name="Franceschini L.M."/>
            <person name="Leite T.F."/>
            <person name="Margarido G.R.A."/>
            <person name="Almeida C.A."/>
            <person name="Ferrarezi J.A."/>
            <person name="Labate C.A."/>
        </authorList>
    </citation>
    <scope>NUCLEOTIDE SEQUENCE</scope>
    <source>
        <strain evidence="1">MF-1</strain>
    </source>
</reference>
<proteinExistence type="predicted"/>
<dbReference type="Proteomes" id="UP000765509">
    <property type="component" value="Unassembled WGS sequence"/>
</dbReference>
<name>A0A9Q3BSJ9_9BASI</name>
<protein>
    <recommendedName>
        <fullName evidence="3">Reverse transcriptase Ty1/copia-type domain-containing protein</fullName>
    </recommendedName>
</protein>